<dbReference type="CDD" id="cd03216">
    <property type="entry name" value="ABC_Carb_Monos_I"/>
    <property type="match status" value="1"/>
</dbReference>
<dbReference type="InterPro" id="IPR027417">
    <property type="entry name" value="P-loop_NTPase"/>
</dbReference>
<evidence type="ECO:0000256" key="7">
    <source>
        <dbReference type="ARBA" id="ARBA00022967"/>
    </source>
</evidence>
<keyword evidence="7" id="KW-1278">Translocase</keyword>
<dbReference type="GO" id="GO:0005524">
    <property type="term" value="F:ATP binding"/>
    <property type="evidence" value="ECO:0007669"/>
    <property type="project" value="UniProtKB-KW"/>
</dbReference>
<dbReference type="EMBL" id="CADCWC010000260">
    <property type="protein sequence ID" value="CAA9539553.1"/>
    <property type="molecule type" value="Genomic_DNA"/>
</dbReference>
<keyword evidence="8" id="KW-0472">Membrane</keyword>
<dbReference type="GO" id="GO:0005886">
    <property type="term" value="C:plasma membrane"/>
    <property type="evidence" value="ECO:0007669"/>
    <property type="project" value="UniProtKB-SubCell"/>
</dbReference>
<evidence type="ECO:0000313" key="10">
    <source>
        <dbReference type="EMBL" id="CAA9539553.1"/>
    </source>
</evidence>
<comment type="subcellular location">
    <subcellularLocation>
        <location evidence="1">Cell membrane</location>
        <topology evidence="1">Peripheral membrane protein</topology>
    </subcellularLocation>
</comment>
<feature type="domain" description="ABC transporter" evidence="9">
    <location>
        <begin position="13"/>
        <end position="247"/>
    </location>
</feature>
<keyword evidence="6" id="KW-0067">ATP-binding</keyword>
<dbReference type="AlphaFoldDB" id="A0A6J4U6M2"/>
<dbReference type="FunFam" id="3.40.50.300:FF:000127">
    <property type="entry name" value="Ribose import ATP-binding protein RbsA"/>
    <property type="match status" value="1"/>
</dbReference>
<proteinExistence type="predicted"/>
<dbReference type="SUPFAM" id="SSF52540">
    <property type="entry name" value="P-loop containing nucleoside triphosphate hydrolases"/>
    <property type="match status" value="2"/>
</dbReference>
<evidence type="ECO:0000259" key="9">
    <source>
        <dbReference type="PROSITE" id="PS50893"/>
    </source>
</evidence>
<dbReference type="InterPro" id="IPR003439">
    <property type="entry name" value="ABC_transporter-like_ATP-bd"/>
</dbReference>
<dbReference type="CDD" id="cd03215">
    <property type="entry name" value="ABC_Carb_Monos_II"/>
    <property type="match status" value="1"/>
</dbReference>
<dbReference type="GO" id="GO:0016887">
    <property type="term" value="F:ATP hydrolysis activity"/>
    <property type="evidence" value="ECO:0007669"/>
    <property type="project" value="InterPro"/>
</dbReference>
<feature type="domain" description="ABC transporter" evidence="9">
    <location>
        <begin position="264"/>
        <end position="508"/>
    </location>
</feature>
<dbReference type="Pfam" id="PF00005">
    <property type="entry name" value="ABC_tran"/>
    <property type="match status" value="2"/>
</dbReference>
<evidence type="ECO:0000256" key="1">
    <source>
        <dbReference type="ARBA" id="ARBA00004202"/>
    </source>
</evidence>
<organism evidence="10">
    <name type="scientific">uncultured Thermoleophilia bacterium</name>
    <dbReference type="NCBI Taxonomy" id="1497501"/>
    <lineage>
        <taxon>Bacteria</taxon>
        <taxon>Bacillati</taxon>
        <taxon>Actinomycetota</taxon>
        <taxon>Thermoleophilia</taxon>
        <taxon>environmental samples</taxon>
    </lineage>
</organism>
<evidence type="ECO:0000256" key="3">
    <source>
        <dbReference type="ARBA" id="ARBA00022475"/>
    </source>
</evidence>
<keyword evidence="5" id="KW-0547">Nucleotide-binding</keyword>
<protein>
    <recommendedName>
        <fullName evidence="9">ABC transporter domain-containing protein</fullName>
    </recommendedName>
</protein>
<evidence type="ECO:0000256" key="8">
    <source>
        <dbReference type="ARBA" id="ARBA00023136"/>
    </source>
</evidence>
<dbReference type="InterPro" id="IPR050107">
    <property type="entry name" value="ABC_carbohydrate_import_ATPase"/>
</dbReference>
<keyword evidence="3" id="KW-1003">Cell membrane</keyword>
<evidence type="ECO:0000256" key="2">
    <source>
        <dbReference type="ARBA" id="ARBA00022448"/>
    </source>
</evidence>
<sequence>MDGAPVSAEQPLVALRGIVKEFSGVRANDGVDFELRAGEVHALLGENGAGKTTLMNVLAGLARPDAGTVEIRGDDTAVRSPRAAIDRGIGMVHQHFRLVDRFTVAENVTLGWHAPKALLRRRPLEREIARLSELYRMPVQAGRPVWQLSVGEQQRVEILKNLYRGAQVLILDEPTAVLTPQESLALVDSLRRMAAEGRGIVFISHKLDEVMAVADRITVLRRGRNVATVATSDTTQGELARMMIGHDLPQAAAPDDRQAGAGVLRLDAVEADDDRGLPALRGVDLEVRAGEIVGLAGVAGNGQLALAEVVVGLRPLSGGRVLFEDRDVSGWSIARRIGAGIGYCPEDRLRHGVAPTLSIAENLIAKSYRRRPVSGRLLLDRRGARRAAAELAERFDIRGADLDAPVASLSGGNVQKVLLAREISADPRLLIAAQSTRGLDVHAAEATRRLLLEQRNAGRAVLLISEDLDELVRMSDRIAVIYEGRIMGTFPAHEADEEEIGLLMAGRRP</sequence>
<keyword evidence="2" id="KW-0813">Transport</keyword>
<name>A0A6J4U6M2_9ACTN</name>
<gene>
    <name evidence="10" type="ORF">AVDCRST_MAG79-1730</name>
</gene>
<dbReference type="PANTHER" id="PTHR43790:SF4">
    <property type="entry name" value="GUANOSINE IMPORT ATP-BINDING PROTEIN NUPO"/>
    <property type="match status" value="1"/>
</dbReference>
<dbReference type="SMART" id="SM00382">
    <property type="entry name" value="AAA"/>
    <property type="match status" value="1"/>
</dbReference>
<reference evidence="10" key="1">
    <citation type="submission" date="2020-02" db="EMBL/GenBank/DDBJ databases">
        <authorList>
            <person name="Meier V. D."/>
        </authorList>
    </citation>
    <scope>NUCLEOTIDE SEQUENCE</scope>
    <source>
        <strain evidence="10">AVDCRST_MAG79</strain>
    </source>
</reference>
<dbReference type="PANTHER" id="PTHR43790">
    <property type="entry name" value="CARBOHYDRATE TRANSPORT ATP-BINDING PROTEIN MG119-RELATED"/>
    <property type="match status" value="1"/>
</dbReference>
<keyword evidence="4" id="KW-0677">Repeat</keyword>
<dbReference type="PROSITE" id="PS00211">
    <property type="entry name" value="ABC_TRANSPORTER_1"/>
    <property type="match status" value="1"/>
</dbReference>
<accession>A0A6J4U6M2</accession>
<dbReference type="InterPro" id="IPR003593">
    <property type="entry name" value="AAA+_ATPase"/>
</dbReference>
<evidence type="ECO:0000256" key="4">
    <source>
        <dbReference type="ARBA" id="ARBA00022737"/>
    </source>
</evidence>
<dbReference type="PROSITE" id="PS50893">
    <property type="entry name" value="ABC_TRANSPORTER_2"/>
    <property type="match status" value="2"/>
</dbReference>
<evidence type="ECO:0000256" key="6">
    <source>
        <dbReference type="ARBA" id="ARBA00022840"/>
    </source>
</evidence>
<evidence type="ECO:0000256" key="5">
    <source>
        <dbReference type="ARBA" id="ARBA00022741"/>
    </source>
</evidence>
<dbReference type="InterPro" id="IPR017871">
    <property type="entry name" value="ABC_transporter-like_CS"/>
</dbReference>
<dbReference type="Gene3D" id="3.40.50.300">
    <property type="entry name" value="P-loop containing nucleotide triphosphate hydrolases"/>
    <property type="match status" value="2"/>
</dbReference>